<proteinExistence type="predicted"/>
<keyword evidence="1" id="KW-0732">Signal</keyword>
<evidence type="ECO:0000313" key="3">
    <source>
        <dbReference type="Proteomes" id="UP000480684"/>
    </source>
</evidence>
<accession>A0A7C9UZJ4</accession>
<dbReference type="Proteomes" id="UP000480684">
    <property type="component" value="Unassembled WGS sequence"/>
</dbReference>
<feature type="chain" id="PRO_5029018687" description="Lipoprotein" evidence="1">
    <location>
        <begin position="22"/>
        <end position="237"/>
    </location>
</feature>
<keyword evidence="3" id="KW-1185">Reference proteome</keyword>
<evidence type="ECO:0000256" key="1">
    <source>
        <dbReference type="SAM" id="SignalP"/>
    </source>
</evidence>
<reference evidence="2 3" key="1">
    <citation type="submission" date="2020-02" db="EMBL/GenBank/DDBJ databases">
        <authorList>
            <person name="Dziuba M."/>
            <person name="Kuznetsov B."/>
            <person name="Mardanov A."/>
            <person name="Ravin N."/>
            <person name="Grouzdev D."/>
        </authorList>
    </citation>
    <scope>NUCLEOTIDE SEQUENCE [LARGE SCALE GENOMIC DNA]</scope>
    <source>
        <strain evidence="2 3">SpK</strain>
    </source>
</reference>
<evidence type="ECO:0000313" key="2">
    <source>
        <dbReference type="EMBL" id="NFV80591.1"/>
    </source>
</evidence>
<dbReference type="RefSeq" id="WP_163679092.1">
    <property type="nucleotide sequence ID" value="NZ_JAAIYP010000037.1"/>
</dbReference>
<dbReference type="AlphaFoldDB" id="A0A7C9UZJ4"/>
<dbReference type="PROSITE" id="PS51257">
    <property type="entry name" value="PROKAR_LIPOPROTEIN"/>
    <property type="match status" value="1"/>
</dbReference>
<comment type="caution">
    <text evidence="2">The sequence shown here is derived from an EMBL/GenBank/DDBJ whole genome shotgun (WGS) entry which is preliminary data.</text>
</comment>
<feature type="signal peptide" evidence="1">
    <location>
        <begin position="1"/>
        <end position="21"/>
    </location>
</feature>
<evidence type="ECO:0008006" key="4">
    <source>
        <dbReference type="Google" id="ProtNLM"/>
    </source>
</evidence>
<gene>
    <name evidence="2" type="ORF">G4223_10770</name>
</gene>
<name>A0A7C9UZJ4_9PROT</name>
<dbReference type="EMBL" id="JAAIYP010000037">
    <property type="protein sequence ID" value="NFV80591.1"/>
    <property type="molecule type" value="Genomic_DNA"/>
</dbReference>
<protein>
    <recommendedName>
        <fullName evidence="4">Lipoprotein</fullName>
    </recommendedName>
</protein>
<organism evidence="2 3">
    <name type="scientific">Magnetospirillum aberrantis SpK</name>
    <dbReference type="NCBI Taxonomy" id="908842"/>
    <lineage>
        <taxon>Bacteria</taxon>
        <taxon>Pseudomonadati</taxon>
        <taxon>Pseudomonadota</taxon>
        <taxon>Alphaproteobacteria</taxon>
        <taxon>Rhodospirillales</taxon>
        <taxon>Rhodospirillaceae</taxon>
        <taxon>Magnetospirillum</taxon>
    </lineage>
</organism>
<sequence length="237" mass="25949">MRLLRQLAWVAALALALSACATQSYYTAETLRRDGDGHAPRILMMPPDVELYEFDATGNLDVNALWTRDAASHLASGTRAHLEDMHIRFASFSPPAEDSPEAMRLDQVQKLHGAVGTTIRTYHFNQNNRLPAKNGQFDWSLGSEAQALGEHAEADYALFLWVRDSYSTPGRVALRMVAALAGVSVGGGMQLGHASLVDLKTGQVVWFNALHARQDGDLRDAAKARETVALLLDKLPK</sequence>